<gene>
    <name evidence="2" type="ORF">CCACVL1_16262</name>
</gene>
<proteinExistence type="predicted"/>
<comment type="caution">
    <text evidence="2">The sequence shown here is derived from an EMBL/GenBank/DDBJ whole genome shotgun (WGS) entry which is preliminary data.</text>
</comment>
<evidence type="ECO:0000313" key="2">
    <source>
        <dbReference type="EMBL" id="OMO75261.1"/>
    </source>
</evidence>
<feature type="region of interest" description="Disordered" evidence="1">
    <location>
        <begin position="1"/>
        <end position="20"/>
    </location>
</feature>
<reference evidence="2 3" key="1">
    <citation type="submission" date="2013-09" db="EMBL/GenBank/DDBJ databases">
        <title>Corchorus capsularis genome sequencing.</title>
        <authorList>
            <person name="Alam M."/>
            <person name="Haque M.S."/>
            <person name="Islam M.S."/>
            <person name="Emdad E.M."/>
            <person name="Islam M.M."/>
            <person name="Ahmed B."/>
            <person name="Halim A."/>
            <person name="Hossen Q.M.M."/>
            <person name="Hossain M.Z."/>
            <person name="Ahmed R."/>
            <person name="Khan M.M."/>
            <person name="Islam R."/>
            <person name="Rashid M.M."/>
            <person name="Khan S.A."/>
            <person name="Rahman M.S."/>
            <person name="Alam M."/>
        </authorList>
    </citation>
    <scope>NUCLEOTIDE SEQUENCE [LARGE SCALE GENOMIC DNA]</scope>
    <source>
        <strain evidence="3">cv. CVL-1</strain>
        <tissue evidence="2">Whole seedling</tissue>
    </source>
</reference>
<accession>A0A1R3HYH6</accession>
<protein>
    <submittedName>
        <fullName evidence="2">Uncharacterized protein</fullName>
    </submittedName>
</protein>
<name>A0A1R3HYH6_COCAP</name>
<dbReference type="Proteomes" id="UP000188268">
    <property type="component" value="Unassembled WGS sequence"/>
</dbReference>
<dbReference type="Gramene" id="OMO75261">
    <property type="protein sequence ID" value="OMO75261"/>
    <property type="gene ID" value="CCACVL1_16262"/>
</dbReference>
<evidence type="ECO:0000256" key="1">
    <source>
        <dbReference type="SAM" id="MobiDB-lite"/>
    </source>
</evidence>
<organism evidence="2 3">
    <name type="scientific">Corchorus capsularis</name>
    <name type="common">Jute</name>
    <dbReference type="NCBI Taxonomy" id="210143"/>
    <lineage>
        <taxon>Eukaryota</taxon>
        <taxon>Viridiplantae</taxon>
        <taxon>Streptophyta</taxon>
        <taxon>Embryophyta</taxon>
        <taxon>Tracheophyta</taxon>
        <taxon>Spermatophyta</taxon>
        <taxon>Magnoliopsida</taxon>
        <taxon>eudicotyledons</taxon>
        <taxon>Gunneridae</taxon>
        <taxon>Pentapetalae</taxon>
        <taxon>rosids</taxon>
        <taxon>malvids</taxon>
        <taxon>Malvales</taxon>
        <taxon>Malvaceae</taxon>
        <taxon>Grewioideae</taxon>
        <taxon>Apeibeae</taxon>
        <taxon>Corchorus</taxon>
    </lineage>
</organism>
<evidence type="ECO:0000313" key="3">
    <source>
        <dbReference type="Proteomes" id="UP000188268"/>
    </source>
</evidence>
<keyword evidence="3" id="KW-1185">Reference proteome</keyword>
<dbReference type="EMBL" id="AWWV01011037">
    <property type="protein sequence ID" value="OMO75261.1"/>
    <property type="molecule type" value="Genomic_DNA"/>
</dbReference>
<dbReference type="AlphaFoldDB" id="A0A1R3HYH6"/>
<feature type="non-terminal residue" evidence="2">
    <location>
        <position position="1"/>
    </location>
</feature>
<sequence length="20" mass="2345">RRGVERDPLMVCSKSIDRRA</sequence>